<keyword evidence="1" id="KW-0472">Membrane</keyword>
<keyword evidence="1" id="KW-1133">Transmembrane helix</keyword>
<organism evidence="2">
    <name type="scientific">Candidatus Kentrum sp. FW</name>
    <dbReference type="NCBI Taxonomy" id="2126338"/>
    <lineage>
        <taxon>Bacteria</taxon>
        <taxon>Pseudomonadati</taxon>
        <taxon>Pseudomonadota</taxon>
        <taxon>Gammaproteobacteria</taxon>
        <taxon>Candidatus Kentrum</taxon>
    </lineage>
</organism>
<evidence type="ECO:0008006" key="3">
    <source>
        <dbReference type="Google" id="ProtNLM"/>
    </source>
</evidence>
<feature type="transmembrane region" description="Helical" evidence="1">
    <location>
        <begin position="115"/>
        <end position="137"/>
    </location>
</feature>
<keyword evidence="1" id="KW-0812">Transmembrane</keyword>
<dbReference type="AlphaFoldDB" id="A0A450SGJ6"/>
<evidence type="ECO:0000313" key="2">
    <source>
        <dbReference type="EMBL" id="VFJ52165.1"/>
    </source>
</evidence>
<protein>
    <recommendedName>
        <fullName evidence="3">MotA/TolQ/ExbB proton channel family protein</fullName>
    </recommendedName>
</protein>
<name>A0A450SGJ6_9GAMM</name>
<reference evidence="2" key="1">
    <citation type="submission" date="2019-02" db="EMBL/GenBank/DDBJ databases">
        <authorList>
            <person name="Gruber-Vodicka R. H."/>
            <person name="Seah K. B. B."/>
        </authorList>
    </citation>
    <scope>NUCLEOTIDE SEQUENCE</scope>
    <source>
        <strain evidence="2">BECK_BZ106</strain>
    </source>
</reference>
<dbReference type="EMBL" id="CAADFD010000011">
    <property type="protein sequence ID" value="VFJ52165.1"/>
    <property type="molecule type" value="Genomic_DNA"/>
</dbReference>
<feature type="transmembrane region" description="Helical" evidence="1">
    <location>
        <begin position="31"/>
        <end position="51"/>
    </location>
</feature>
<accession>A0A450SGJ6</accession>
<evidence type="ECO:0000256" key="1">
    <source>
        <dbReference type="SAM" id="Phobius"/>
    </source>
</evidence>
<proteinExistence type="predicted"/>
<sequence>MDIEILIRMIASWFVSPTALAIYRDQEAMRVIYILLFIDIFLMNFVVIRILAVKQFSSHQFSKAEFQRDFLLMELLINFPVTLGVIGTLIAISIATSKAQGSNLSTVMTDNFDAAIVSTVIGGLVYGYCFLLQGLLYRYLHKRHIS</sequence>
<feature type="transmembrane region" description="Helical" evidence="1">
    <location>
        <begin position="71"/>
        <end position="95"/>
    </location>
</feature>
<gene>
    <name evidence="2" type="ORF">BECKFW1821B_GA0114236_101138</name>
</gene>